<dbReference type="Proteomes" id="UP001062846">
    <property type="component" value="Chromosome 7"/>
</dbReference>
<evidence type="ECO:0000313" key="2">
    <source>
        <dbReference type="Proteomes" id="UP001062846"/>
    </source>
</evidence>
<protein>
    <submittedName>
        <fullName evidence="1">Uncharacterized protein</fullName>
    </submittedName>
</protein>
<comment type="caution">
    <text evidence="1">The sequence shown here is derived from an EMBL/GenBank/DDBJ whole genome shotgun (WGS) entry which is preliminary data.</text>
</comment>
<dbReference type="EMBL" id="CM046394">
    <property type="protein sequence ID" value="KAI8545621.1"/>
    <property type="molecule type" value="Genomic_DNA"/>
</dbReference>
<reference evidence="1" key="1">
    <citation type="submission" date="2022-02" db="EMBL/GenBank/DDBJ databases">
        <title>Plant Genome Project.</title>
        <authorList>
            <person name="Zhang R.-G."/>
        </authorList>
    </citation>
    <scope>NUCLEOTIDE SEQUENCE</scope>
    <source>
        <strain evidence="1">AT1</strain>
    </source>
</reference>
<name>A0ACC0MX76_RHOML</name>
<accession>A0ACC0MX76</accession>
<organism evidence="1 2">
    <name type="scientific">Rhododendron molle</name>
    <name type="common">Chinese azalea</name>
    <name type="synonym">Azalea mollis</name>
    <dbReference type="NCBI Taxonomy" id="49168"/>
    <lineage>
        <taxon>Eukaryota</taxon>
        <taxon>Viridiplantae</taxon>
        <taxon>Streptophyta</taxon>
        <taxon>Embryophyta</taxon>
        <taxon>Tracheophyta</taxon>
        <taxon>Spermatophyta</taxon>
        <taxon>Magnoliopsida</taxon>
        <taxon>eudicotyledons</taxon>
        <taxon>Gunneridae</taxon>
        <taxon>Pentapetalae</taxon>
        <taxon>asterids</taxon>
        <taxon>Ericales</taxon>
        <taxon>Ericaceae</taxon>
        <taxon>Ericoideae</taxon>
        <taxon>Rhodoreae</taxon>
        <taxon>Rhododendron</taxon>
    </lineage>
</organism>
<sequence length="97" mass="10458">MNEGLVGITHDKNIVDMCELHGDEIDLCVIRVNLPLSQEESALTNNDGALVVDDIVLDEGLIPTGLIKGSGTDDEANSEWDSAYDTNDDDFSGFDDS</sequence>
<gene>
    <name evidence="1" type="ORF">RHMOL_Rhmol07G0053800</name>
</gene>
<proteinExistence type="predicted"/>
<evidence type="ECO:0000313" key="1">
    <source>
        <dbReference type="EMBL" id="KAI8545621.1"/>
    </source>
</evidence>
<keyword evidence="2" id="KW-1185">Reference proteome</keyword>